<protein>
    <submittedName>
        <fullName evidence="1">Uncharacterized protein</fullName>
    </submittedName>
</protein>
<evidence type="ECO:0000313" key="1">
    <source>
        <dbReference type="EMBL" id="GEU90465.1"/>
    </source>
</evidence>
<reference evidence="1" key="1">
    <citation type="journal article" date="2019" name="Sci. Rep.">
        <title>Draft genome of Tanacetum cinerariifolium, the natural source of mosquito coil.</title>
        <authorList>
            <person name="Yamashiro T."/>
            <person name="Shiraishi A."/>
            <person name="Satake H."/>
            <person name="Nakayama K."/>
        </authorList>
    </citation>
    <scope>NUCLEOTIDE SEQUENCE</scope>
</reference>
<comment type="caution">
    <text evidence="1">The sequence shown here is derived from an EMBL/GenBank/DDBJ whole genome shotgun (WGS) entry which is preliminary data.</text>
</comment>
<name>A0A6L2P0J7_TANCI</name>
<dbReference type="AlphaFoldDB" id="A0A6L2P0J7"/>
<sequence>MAAPGAENIIARCVSDDLIAFSGETLMTALVAKLQAIENEDEVYNSLLATKDAKRGEESKLLALNDVIVEALDDIDTLEVDVEILGGDVWMVFG</sequence>
<proteinExistence type="predicted"/>
<accession>A0A6L2P0J7</accession>
<gene>
    <name evidence="1" type="ORF">Tci_062443</name>
</gene>
<organism evidence="1">
    <name type="scientific">Tanacetum cinerariifolium</name>
    <name type="common">Dalmatian daisy</name>
    <name type="synonym">Chrysanthemum cinerariifolium</name>
    <dbReference type="NCBI Taxonomy" id="118510"/>
    <lineage>
        <taxon>Eukaryota</taxon>
        <taxon>Viridiplantae</taxon>
        <taxon>Streptophyta</taxon>
        <taxon>Embryophyta</taxon>
        <taxon>Tracheophyta</taxon>
        <taxon>Spermatophyta</taxon>
        <taxon>Magnoliopsida</taxon>
        <taxon>eudicotyledons</taxon>
        <taxon>Gunneridae</taxon>
        <taxon>Pentapetalae</taxon>
        <taxon>asterids</taxon>
        <taxon>campanulids</taxon>
        <taxon>Asterales</taxon>
        <taxon>Asteraceae</taxon>
        <taxon>Asteroideae</taxon>
        <taxon>Anthemideae</taxon>
        <taxon>Anthemidinae</taxon>
        <taxon>Tanacetum</taxon>
    </lineage>
</organism>
<dbReference type="EMBL" id="BKCJ010010191">
    <property type="protein sequence ID" value="GEU90465.1"/>
    <property type="molecule type" value="Genomic_DNA"/>
</dbReference>